<proteinExistence type="predicted"/>
<accession>A0A0K1PK56</accession>
<name>A0A0K1PK56_9BACT</name>
<organism evidence="1 2">
    <name type="scientific">Labilithrix luteola</name>
    <dbReference type="NCBI Taxonomy" id="1391654"/>
    <lineage>
        <taxon>Bacteria</taxon>
        <taxon>Pseudomonadati</taxon>
        <taxon>Myxococcota</taxon>
        <taxon>Polyangia</taxon>
        <taxon>Polyangiales</taxon>
        <taxon>Labilitrichaceae</taxon>
        <taxon>Labilithrix</taxon>
    </lineage>
</organism>
<dbReference type="AlphaFoldDB" id="A0A0K1PK56"/>
<dbReference type="STRING" id="1391654.AKJ09_00435"/>
<evidence type="ECO:0000313" key="1">
    <source>
        <dbReference type="EMBL" id="AKU93771.1"/>
    </source>
</evidence>
<dbReference type="EMBL" id="CP012333">
    <property type="protein sequence ID" value="AKU93771.1"/>
    <property type="molecule type" value="Genomic_DNA"/>
</dbReference>
<reference evidence="1 2" key="1">
    <citation type="submission" date="2015-08" db="EMBL/GenBank/DDBJ databases">
        <authorList>
            <person name="Babu N.S."/>
            <person name="Beckwith C.J."/>
            <person name="Beseler K.G."/>
            <person name="Brison A."/>
            <person name="Carone J.V."/>
            <person name="Caskin T.P."/>
            <person name="Diamond M."/>
            <person name="Durham M.E."/>
            <person name="Foxe J.M."/>
            <person name="Go M."/>
            <person name="Henderson B.A."/>
            <person name="Jones I.B."/>
            <person name="McGettigan J.A."/>
            <person name="Micheletti S.J."/>
            <person name="Nasrallah M.E."/>
            <person name="Ortiz D."/>
            <person name="Piller C.R."/>
            <person name="Privatt S.R."/>
            <person name="Schneider S.L."/>
            <person name="Sharp S."/>
            <person name="Smith T.C."/>
            <person name="Stanton J.D."/>
            <person name="Ullery H.E."/>
            <person name="Wilson R.J."/>
            <person name="Serrano M.G."/>
            <person name="Buck G."/>
            <person name="Lee V."/>
            <person name="Wang Y."/>
            <person name="Carvalho R."/>
            <person name="Voegtly L."/>
            <person name="Shi R."/>
            <person name="Duckworth R."/>
            <person name="Johnson A."/>
            <person name="Loviza R."/>
            <person name="Walstead R."/>
            <person name="Shah Z."/>
            <person name="Kiflezghi M."/>
            <person name="Wade K."/>
            <person name="Ball S.L."/>
            <person name="Bradley K.W."/>
            <person name="Asai D.J."/>
            <person name="Bowman C.A."/>
            <person name="Russell D.A."/>
            <person name="Pope W.H."/>
            <person name="Jacobs-Sera D."/>
            <person name="Hendrix R.W."/>
            <person name="Hatfull G.F."/>
        </authorList>
    </citation>
    <scope>NUCLEOTIDE SEQUENCE [LARGE SCALE GENOMIC DNA]</scope>
    <source>
        <strain evidence="1 2">DSM 27648</strain>
    </source>
</reference>
<dbReference type="Proteomes" id="UP000064967">
    <property type="component" value="Chromosome"/>
</dbReference>
<sequence>MNGFHREVTMGSPACSGAVSVGYSSHQYDGLGFYANDGANEIDAQALEFRIWIDRDAVVSAAAAPGNPPNDIHQYFLATQSEWSWKKGWNEARFTIPASYGKTGQVLFEVQSCSAPACDANVSIDLRIDDLRLVTR</sequence>
<keyword evidence="2" id="KW-1185">Reference proteome</keyword>
<protein>
    <submittedName>
        <fullName evidence="1">Uncharacterized protein</fullName>
    </submittedName>
</protein>
<evidence type="ECO:0000313" key="2">
    <source>
        <dbReference type="Proteomes" id="UP000064967"/>
    </source>
</evidence>
<gene>
    <name evidence="1" type="ORF">AKJ09_00435</name>
</gene>
<dbReference type="KEGG" id="llu:AKJ09_00435"/>